<feature type="region of interest" description="Disordered" evidence="3">
    <location>
        <begin position="28"/>
        <end position="129"/>
    </location>
</feature>
<organism evidence="5 6">
    <name type="scientific">Ostreococcus lucimarinus (strain CCE9901)</name>
    <dbReference type="NCBI Taxonomy" id="436017"/>
    <lineage>
        <taxon>Eukaryota</taxon>
        <taxon>Viridiplantae</taxon>
        <taxon>Chlorophyta</taxon>
        <taxon>Mamiellophyceae</taxon>
        <taxon>Mamiellales</taxon>
        <taxon>Bathycoccaceae</taxon>
        <taxon>Ostreococcus</taxon>
    </lineage>
</organism>
<keyword evidence="6" id="KW-1185">Reference proteome</keyword>
<proteinExistence type="predicted"/>
<feature type="non-terminal residue" evidence="5">
    <location>
        <position position="1"/>
    </location>
</feature>
<dbReference type="Pfam" id="PF14215">
    <property type="entry name" value="bHLH-MYC_N"/>
    <property type="match status" value="1"/>
</dbReference>
<dbReference type="KEGG" id="olu:OSTLU_92375"/>
<keyword evidence="2" id="KW-0804">Transcription</keyword>
<evidence type="ECO:0000256" key="2">
    <source>
        <dbReference type="ARBA" id="ARBA00023163"/>
    </source>
</evidence>
<reference evidence="5 6" key="1">
    <citation type="journal article" date="2007" name="Proc. Natl. Acad. Sci. U.S.A.">
        <title>The tiny eukaryote Ostreococcus provides genomic insights into the paradox of plankton speciation.</title>
        <authorList>
            <person name="Palenik B."/>
            <person name="Grimwood J."/>
            <person name="Aerts A."/>
            <person name="Rouze P."/>
            <person name="Salamov A."/>
            <person name="Putnam N."/>
            <person name="Dupont C."/>
            <person name="Jorgensen R."/>
            <person name="Derelle E."/>
            <person name="Rombauts S."/>
            <person name="Zhou K."/>
            <person name="Otillar R."/>
            <person name="Merchant S.S."/>
            <person name="Podell S."/>
            <person name="Gaasterland T."/>
            <person name="Napoli C."/>
            <person name="Gendler K."/>
            <person name="Manuell A."/>
            <person name="Tai V."/>
            <person name="Vallon O."/>
            <person name="Piganeau G."/>
            <person name="Jancek S."/>
            <person name="Heijde M."/>
            <person name="Jabbari K."/>
            <person name="Bowler C."/>
            <person name="Lohr M."/>
            <person name="Robbens S."/>
            <person name="Werner G."/>
            <person name="Dubchak I."/>
            <person name="Pazour G.J."/>
            <person name="Ren Q."/>
            <person name="Paulsen I."/>
            <person name="Delwiche C."/>
            <person name="Schmutz J."/>
            <person name="Rokhsar D."/>
            <person name="Van de Peer Y."/>
            <person name="Moreau H."/>
            <person name="Grigoriev I.V."/>
        </authorList>
    </citation>
    <scope>NUCLEOTIDE SEQUENCE [LARGE SCALE GENOMIC DNA]</scope>
    <source>
        <strain evidence="5 6">CCE9901</strain>
    </source>
</reference>
<dbReference type="HOGENOM" id="CLU_820364_0_0_1"/>
<protein>
    <recommendedName>
        <fullName evidence="4">Transcription factor MYC/MYB N-terminal domain-containing protein</fullName>
    </recommendedName>
</protein>
<evidence type="ECO:0000256" key="1">
    <source>
        <dbReference type="ARBA" id="ARBA00023015"/>
    </source>
</evidence>
<dbReference type="EMBL" id="CP000583">
    <property type="protein sequence ID" value="ABO95146.1"/>
    <property type="molecule type" value="Genomic_DNA"/>
</dbReference>
<feature type="compositionally biased region" description="Basic and acidic residues" evidence="3">
    <location>
        <begin position="42"/>
        <end position="51"/>
    </location>
</feature>
<evidence type="ECO:0000313" key="6">
    <source>
        <dbReference type="Proteomes" id="UP000001568"/>
    </source>
</evidence>
<dbReference type="RefSeq" id="XP_001416853.1">
    <property type="nucleotide sequence ID" value="XM_001416816.1"/>
</dbReference>
<gene>
    <name evidence="5" type="ORF">OSTLU_92375</name>
</gene>
<dbReference type="SUPFAM" id="SSF55781">
    <property type="entry name" value="GAF domain-like"/>
    <property type="match status" value="1"/>
</dbReference>
<evidence type="ECO:0000256" key="3">
    <source>
        <dbReference type="SAM" id="MobiDB-lite"/>
    </source>
</evidence>
<dbReference type="OrthoDB" id="1926382at2759"/>
<dbReference type="Gramene" id="ABO95146">
    <property type="protein sequence ID" value="ABO95146"/>
    <property type="gene ID" value="OSTLU_92375"/>
</dbReference>
<sequence length="339" mass="37677">VIVIGGLDIARAIASVQAVIEREMASRDELTRRTSATLDIGPRARERDAQEHPLVSHPGAMLQSLSVRSSDDTRVRGNEARGGQKSALAAKTDASSERRHVSPDSALETTGTFGSFESEDGSLEDDDNRMDAANNKRVESMTDFMNSARESQTSAQTMASADLTRSGSRQQIDRLLDEAMSMFHRDGPLVNPLERCASTSSMEMRMRFVCEAKGFDYGLFWEFDEDKKSLTCVSRVCIPDASGISLFVDTSFTMFKRFSMGFGMPGRIGYTGNYEWHEDIRQLPAWSFQRKRQAEQANIRTVIGVPLDDGIVEFGTRSVADHNVTSVQYIQKLCQVSKK</sequence>
<dbReference type="AlphaFoldDB" id="A4RTW0"/>
<feature type="domain" description="Transcription factor MYC/MYB N-terminal" evidence="4">
    <location>
        <begin position="253"/>
        <end position="332"/>
    </location>
</feature>
<dbReference type="GeneID" id="5000820"/>
<accession>A4RTW0</accession>
<dbReference type="Proteomes" id="UP000001568">
    <property type="component" value="Chromosome 3"/>
</dbReference>
<evidence type="ECO:0000259" key="4">
    <source>
        <dbReference type="Pfam" id="PF14215"/>
    </source>
</evidence>
<name>A4RTW0_OSTLU</name>
<feature type="compositionally biased region" description="Acidic residues" evidence="3">
    <location>
        <begin position="117"/>
        <end position="128"/>
    </location>
</feature>
<evidence type="ECO:0000313" key="5">
    <source>
        <dbReference type="EMBL" id="ABO95146.1"/>
    </source>
</evidence>
<dbReference type="InterPro" id="IPR025610">
    <property type="entry name" value="MYC/MYB_N"/>
</dbReference>
<keyword evidence="1" id="KW-0805">Transcription regulation</keyword>
<feature type="compositionally biased region" description="Basic and acidic residues" evidence="3">
    <location>
        <begin position="69"/>
        <end position="79"/>
    </location>
</feature>